<dbReference type="SUPFAM" id="SSF51735">
    <property type="entry name" value="NAD(P)-binding Rossmann-fold domains"/>
    <property type="match status" value="1"/>
</dbReference>
<dbReference type="InterPro" id="IPR051911">
    <property type="entry name" value="SDR_oxidoreductase"/>
</dbReference>
<dbReference type="Pfam" id="PF00106">
    <property type="entry name" value="adh_short"/>
    <property type="match status" value="1"/>
</dbReference>
<proteinExistence type="inferred from homology"/>
<name>A0AAW0GEE1_9APHY</name>
<dbReference type="PANTHER" id="PTHR43976:SF16">
    <property type="entry name" value="SHORT-CHAIN DEHYDROGENASE_REDUCTASE FAMILY PROTEIN"/>
    <property type="match status" value="1"/>
</dbReference>
<evidence type="ECO:0000256" key="2">
    <source>
        <dbReference type="ARBA" id="ARBA00023002"/>
    </source>
</evidence>
<comment type="caution">
    <text evidence="4">The sequence shown here is derived from an EMBL/GenBank/DDBJ whole genome shotgun (WGS) entry which is preliminary data.</text>
</comment>
<gene>
    <name evidence="4" type="ORF">QCA50_005049</name>
</gene>
<accession>A0AAW0GEE1</accession>
<organism evidence="4 5">
    <name type="scientific">Cerrena zonata</name>
    <dbReference type="NCBI Taxonomy" id="2478898"/>
    <lineage>
        <taxon>Eukaryota</taxon>
        <taxon>Fungi</taxon>
        <taxon>Dikarya</taxon>
        <taxon>Basidiomycota</taxon>
        <taxon>Agaricomycotina</taxon>
        <taxon>Agaricomycetes</taxon>
        <taxon>Polyporales</taxon>
        <taxon>Cerrenaceae</taxon>
        <taxon>Cerrena</taxon>
    </lineage>
</organism>
<dbReference type="AlphaFoldDB" id="A0AAW0GEE1"/>
<dbReference type="PANTHER" id="PTHR43976">
    <property type="entry name" value="SHORT CHAIN DEHYDROGENASE"/>
    <property type="match status" value="1"/>
</dbReference>
<evidence type="ECO:0000313" key="5">
    <source>
        <dbReference type="Proteomes" id="UP001385951"/>
    </source>
</evidence>
<evidence type="ECO:0008006" key="6">
    <source>
        <dbReference type="Google" id="ProtNLM"/>
    </source>
</evidence>
<dbReference type="Proteomes" id="UP001385951">
    <property type="component" value="Unassembled WGS sequence"/>
</dbReference>
<keyword evidence="2" id="KW-0560">Oxidoreductase</keyword>
<dbReference type="InterPro" id="IPR002347">
    <property type="entry name" value="SDR_fam"/>
</dbReference>
<dbReference type="PRINTS" id="PR00080">
    <property type="entry name" value="SDRFAMILY"/>
</dbReference>
<dbReference type="GO" id="GO:0016491">
    <property type="term" value="F:oxidoreductase activity"/>
    <property type="evidence" value="ECO:0007669"/>
    <property type="project" value="UniProtKB-KW"/>
</dbReference>
<protein>
    <recommendedName>
        <fullName evidence="6">NADP-dependent 3-hydroxy acid dehydrogenase YdfG</fullName>
    </recommendedName>
</protein>
<dbReference type="EMBL" id="JASBNA010000005">
    <property type="protein sequence ID" value="KAK7691650.1"/>
    <property type="molecule type" value="Genomic_DNA"/>
</dbReference>
<dbReference type="Gene3D" id="3.40.50.720">
    <property type="entry name" value="NAD(P)-binding Rossmann-like Domain"/>
    <property type="match status" value="1"/>
</dbReference>
<comment type="similarity">
    <text evidence="1 3">Belongs to the short-chain dehydrogenases/reductases (SDR) family.</text>
</comment>
<dbReference type="InterPro" id="IPR036291">
    <property type="entry name" value="NAD(P)-bd_dom_sf"/>
</dbReference>
<dbReference type="CDD" id="cd05374">
    <property type="entry name" value="17beta-HSD-like_SDR_c"/>
    <property type="match status" value="1"/>
</dbReference>
<evidence type="ECO:0000256" key="1">
    <source>
        <dbReference type="ARBA" id="ARBA00006484"/>
    </source>
</evidence>
<evidence type="ECO:0000313" key="4">
    <source>
        <dbReference type="EMBL" id="KAK7691650.1"/>
    </source>
</evidence>
<reference evidence="4 5" key="1">
    <citation type="submission" date="2022-09" db="EMBL/GenBank/DDBJ databases">
        <authorList>
            <person name="Palmer J.M."/>
        </authorList>
    </citation>
    <scope>NUCLEOTIDE SEQUENCE [LARGE SCALE GENOMIC DNA]</scope>
    <source>
        <strain evidence="4 5">DSM 7382</strain>
    </source>
</reference>
<keyword evidence="5" id="KW-1185">Reference proteome</keyword>
<sequence length="276" mass="30509">MSKTVFITGTSTGIGLASAKLFFEKGWKVVATMRNPEGSELKEFDPSRMFVLQLDVTDLSSIEQAIASAITKFGKIDLLINNAGYGQNGIFELISREQVKEQFDVNVFGVMDVTRAILPHFRANKSGGIINISSGAGIFALPAISLYHASKYALEGWTESMSYELGALNIFIKSVLPHGGVSSTSFGQRNPLSPEALSKAPEYGPFAQKTMETYKKMIAEPKIPSEEVARVILEAATDGTDRLRYFVGEDYRGFLKARYETKSDEECVAYMRNYFK</sequence>
<dbReference type="PRINTS" id="PR00081">
    <property type="entry name" value="GDHRDH"/>
</dbReference>
<evidence type="ECO:0000256" key="3">
    <source>
        <dbReference type="RuleBase" id="RU000363"/>
    </source>
</evidence>